<dbReference type="AlphaFoldDB" id="A0A7I8KXK0"/>
<protein>
    <submittedName>
        <fullName evidence="1">Uncharacterized protein</fullName>
    </submittedName>
</protein>
<name>A0A7I8KXK0_SPIIN</name>
<sequence length="115" mass="12409">MVGLSENFNPGGAKPAEERRLRGAAMVRGGSKGESPLFQALAGGLSKLTGLVQDSWNLVEDTGGVGKAWMRLPLEGEEESLLQGLQTKQLRGSSLIPPFHCTRNFFFIIILPTLN</sequence>
<proteinExistence type="predicted"/>
<dbReference type="EMBL" id="LR746272">
    <property type="protein sequence ID" value="CAA7402500.1"/>
    <property type="molecule type" value="Genomic_DNA"/>
</dbReference>
<organism evidence="1 2">
    <name type="scientific">Spirodela intermedia</name>
    <name type="common">Intermediate duckweed</name>
    <dbReference type="NCBI Taxonomy" id="51605"/>
    <lineage>
        <taxon>Eukaryota</taxon>
        <taxon>Viridiplantae</taxon>
        <taxon>Streptophyta</taxon>
        <taxon>Embryophyta</taxon>
        <taxon>Tracheophyta</taxon>
        <taxon>Spermatophyta</taxon>
        <taxon>Magnoliopsida</taxon>
        <taxon>Liliopsida</taxon>
        <taxon>Araceae</taxon>
        <taxon>Lemnoideae</taxon>
        <taxon>Spirodela</taxon>
    </lineage>
</organism>
<evidence type="ECO:0000313" key="2">
    <source>
        <dbReference type="Proteomes" id="UP000663760"/>
    </source>
</evidence>
<reference evidence="1" key="1">
    <citation type="submission" date="2020-02" db="EMBL/GenBank/DDBJ databases">
        <authorList>
            <person name="Scholz U."/>
            <person name="Mascher M."/>
            <person name="Fiebig A."/>
        </authorList>
    </citation>
    <scope>NUCLEOTIDE SEQUENCE</scope>
</reference>
<accession>A0A7I8KXK0</accession>
<keyword evidence="2" id="KW-1185">Reference proteome</keyword>
<dbReference type="Proteomes" id="UP000663760">
    <property type="component" value="Chromosome 9"/>
</dbReference>
<gene>
    <name evidence="1" type="ORF">SI8410_09013178</name>
</gene>
<evidence type="ECO:0000313" key="1">
    <source>
        <dbReference type="EMBL" id="CAA7402500.1"/>
    </source>
</evidence>